<sequence length="171" mass="18839">MNTLENRPWRVMLPWEQADEGCFDVDVIAPDAEKASLAAATKMLEADTGAEFDSEEDRDKWIRGRAEAALLVSDLRKDALQDLRNILAVELGLDTETDGAPEICWNALKALARLHRHHLLAKQPAECDRLAYRITRSDGDGAVTHAGSLHSIHAAVREARSHGGAYALSFL</sequence>
<protein>
    <submittedName>
        <fullName evidence="1">Uncharacterized protein</fullName>
    </submittedName>
</protein>
<keyword evidence="1" id="KW-0614">Plasmid</keyword>
<evidence type="ECO:0000313" key="2">
    <source>
        <dbReference type="Proteomes" id="UP001234798"/>
    </source>
</evidence>
<dbReference type="RefSeq" id="WP_306951866.1">
    <property type="nucleotide sequence ID" value="NZ_CP132977.1"/>
</dbReference>
<proteinExistence type="predicted"/>
<reference evidence="1 2" key="1">
    <citation type="submission" date="2023-08" db="EMBL/GenBank/DDBJ databases">
        <title>Achromobacter seleniivolatilans sp. nov., isolated from seleniferous soil.</title>
        <authorList>
            <person name="Zhang S."/>
            <person name="Li K."/>
            <person name="Peng J."/>
            <person name="Zhao Q."/>
            <person name="Wang H."/>
            <person name="Guo Y."/>
        </authorList>
    </citation>
    <scope>NUCLEOTIDE SEQUENCE [LARGE SCALE GENOMIC DNA]</scope>
    <source>
        <strain evidence="1 2">R39</strain>
        <plasmid evidence="1 2">unnamed</plasmid>
    </source>
</reference>
<dbReference type="Proteomes" id="UP001234798">
    <property type="component" value="Plasmid unnamed"/>
</dbReference>
<organism evidence="1 2">
    <name type="scientific">Achromobacter seleniivolatilans</name>
    <dbReference type="NCBI Taxonomy" id="3047478"/>
    <lineage>
        <taxon>Bacteria</taxon>
        <taxon>Pseudomonadati</taxon>
        <taxon>Pseudomonadota</taxon>
        <taxon>Betaproteobacteria</taxon>
        <taxon>Burkholderiales</taxon>
        <taxon>Alcaligenaceae</taxon>
        <taxon>Achromobacter</taxon>
    </lineage>
</organism>
<keyword evidence="2" id="KW-1185">Reference proteome</keyword>
<dbReference type="EMBL" id="CP132977">
    <property type="protein sequence ID" value="WMD23937.1"/>
    <property type="molecule type" value="Genomic_DNA"/>
</dbReference>
<accession>A0ABY9MBA9</accession>
<evidence type="ECO:0000313" key="1">
    <source>
        <dbReference type="EMBL" id="WMD23937.1"/>
    </source>
</evidence>
<geneLocation type="plasmid" evidence="1 2">
    <name>unnamed</name>
</geneLocation>
<name>A0ABY9MBA9_9BURK</name>
<gene>
    <name evidence="1" type="ORF">RAS12_30355</name>
</gene>